<dbReference type="InterPro" id="IPR000601">
    <property type="entry name" value="PKD_dom"/>
</dbReference>
<accession>A0A023BXD0</accession>
<keyword evidence="2" id="KW-0812">Transmembrane</keyword>
<dbReference type="Proteomes" id="UP000023541">
    <property type="component" value="Unassembled WGS sequence"/>
</dbReference>
<keyword evidence="5" id="KW-1185">Reference proteome</keyword>
<dbReference type="OrthoDB" id="1110367at2"/>
<evidence type="ECO:0000259" key="3">
    <source>
        <dbReference type="PROSITE" id="PS50093"/>
    </source>
</evidence>
<dbReference type="RefSeq" id="WP_034240599.1">
    <property type="nucleotide sequence ID" value="NZ_AQRA01000003.1"/>
</dbReference>
<name>A0A023BXD0_9FLAO</name>
<proteinExistence type="predicted"/>
<evidence type="ECO:0000313" key="5">
    <source>
        <dbReference type="Proteomes" id="UP000023541"/>
    </source>
</evidence>
<evidence type="ECO:0000256" key="1">
    <source>
        <dbReference type="SAM" id="MobiDB-lite"/>
    </source>
</evidence>
<dbReference type="STRING" id="1317122.ATO12_11110"/>
<sequence length="665" mass="76052">MRGHIILYCTILFPLLCIGQIILTNDTIPRIAPISYEINGNQVVYGAEMPPLNQIAGAPKAFYTYYWEFGDGNYSFKEKPVHRYAASGTYETNLWATNNYDNGKPPTSRPKSITVNDTSDEASLDSNSLFIEDDDLILKRNREPIPDQEMIFITSYKNTNNYVSSGKLYLFYNDNQFKNDNFILEDTRLHHGEKIIPLPIISETLSHNDDHTLLASSTHTTLQNRTLFVQDTTKRKNLPLTLEESKSLYRNYQVIAFNDMQPGEERNIFRTLKTTPEMIKDTSAIVTLRSIYVPDDNFDNHTVKDTEMEIVTSHDPNKMSSNGWLMNYRLVRFKRLKFKVRFQNNGEGPANTIKLAVDTPEMFDKSTLKIDGMYPECPICPKEREVNYSCLDTILKKDKIIFQFNRIYLPGSQQKNVSEIDSTKGFVKYSMKFGKDFHKKKTKSRTAIYFDKNEPIITNYATTRFMPGISIGAKAGYIMVPELDNQKEYFVGATLSPFKSYRGYYQAELMASASSYDELRNFETTSIDANGTESLIQFSEANTFNNISIYVVPGSFRYNFNNFFAMGAGIQLKMDITSKNDQETTGEGFTIIRNNGPTPPEIIRNIELDVAETQEIKDDFTNIQTGVFVGMNFGAVRIGPSIGVRYVHNFDGPNSQIQFYGIWKF</sequence>
<feature type="region of interest" description="Disordered" evidence="1">
    <location>
        <begin position="98"/>
        <end position="120"/>
    </location>
</feature>
<comment type="caution">
    <text evidence="4">The sequence shown here is derived from an EMBL/GenBank/DDBJ whole genome shotgun (WGS) entry which is preliminary data.</text>
</comment>
<dbReference type="SUPFAM" id="SSF49299">
    <property type="entry name" value="PKD domain"/>
    <property type="match status" value="1"/>
</dbReference>
<organism evidence="4 5">
    <name type="scientific">Aquimarina atlantica</name>
    <dbReference type="NCBI Taxonomy" id="1317122"/>
    <lineage>
        <taxon>Bacteria</taxon>
        <taxon>Pseudomonadati</taxon>
        <taxon>Bacteroidota</taxon>
        <taxon>Flavobacteriia</taxon>
        <taxon>Flavobacteriales</taxon>
        <taxon>Flavobacteriaceae</taxon>
        <taxon>Aquimarina</taxon>
    </lineage>
</organism>
<dbReference type="InterPro" id="IPR057171">
    <property type="entry name" value="DUF7849"/>
</dbReference>
<keyword evidence="2" id="KW-0472">Membrane</keyword>
<protein>
    <recommendedName>
        <fullName evidence="3">PKD domain-containing protein</fullName>
    </recommendedName>
</protein>
<dbReference type="InterPro" id="IPR013783">
    <property type="entry name" value="Ig-like_fold"/>
</dbReference>
<dbReference type="Pfam" id="PF18911">
    <property type="entry name" value="PKD_4"/>
    <property type="match status" value="1"/>
</dbReference>
<dbReference type="EMBL" id="AQRA01000003">
    <property type="protein sequence ID" value="EZH74313.1"/>
    <property type="molecule type" value="Genomic_DNA"/>
</dbReference>
<dbReference type="Pfam" id="PF25233">
    <property type="entry name" value="DUF7849"/>
    <property type="match status" value="1"/>
</dbReference>
<dbReference type="PROSITE" id="PS50093">
    <property type="entry name" value="PKD"/>
    <property type="match status" value="1"/>
</dbReference>
<dbReference type="Gene3D" id="2.60.40.10">
    <property type="entry name" value="Immunoglobulins"/>
    <property type="match status" value="1"/>
</dbReference>
<keyword evidence="2" id="KW-1133">Transmembrane helix</keyword>
<evidence type="ECO:0000256" key="2">
    <source>
        <dbReference type="SAM" id="Phobius"/>
    </source>
</evidence>
<dbReference type="Pfam" id="PF24595">
    <property type="entry name" value="DUF7619"/>
    <property type="match status" value="1"/>
</dbReference>
<dbReference type="eggNOG" id="COG3291">
    <property type="taxonomic scope" value="Bacteria"/>
</dbReference>
<evidence type="ECO:0000313" key="4">
    <source>
        <dbReference type="EMBL" id="EZH74313.1"/>
    </source>
</evidence>
<feature type="transmembrane region" description="Helical" evidence="2">
    <location>
        <begin position="5"/>
        <end position="23"/>
    </location>
</feature>
<dbReference type="InterPro" id="IPR055353">
    <property type="entry name" value="DUF7619"/>
</dbReference>
<dbReference type="AlphaFoldDB" id="A0A023BXD0"/>
<dbReference type="InterPro" id="IPR035986">
    <property type="entry name" value="PKD_dom_sf"/>
</dbReference>
<reference evidence="4 5" key="1">
    <citation type="submission" date="2014-04" db="EMBL/GenBank/DDBJ databases">
        <title>Aquimarina sp. 22II-S11-z7 Genome Sequencing.</title>
        <authorList>
            <person name="Lai Q."/>
        </authorList>
    </citation>
    <scope>NUCLEOTIDE SEQUENCE [LARGE SCALE GENOMIC DNA]</scope>
    <source>
        <strain evidence="4 5">22II-S11-z7</strain>
    </source>
</reference>
<gene>
    <name evidence="4" type="ORF">ATO12_11110</name>
</gene>
<feature type="domain" description="PKD" evidence="3">
    <location>
        <begin position="56"/>
        <end position="99"/>
    </location>
</feature>
<dbReference type="CDD" id="cd00146">
    <property type="entry name" value="PKD"/>
    <property type="match status" value="1"/>
</dbReference>